<dbReference type="RefSeq" id="WP_336602145.1">
    <property type="nucleotide sequence ID" value="NZ_JACFYJ010000117.1"/>
</dbReference>
<name>A0ABU8J4S2_9BURK</name>
<proteinExistence type="predicted"/>
<organism evidence="2 3">
    <name type="scientific">Paraburkholderia bengalensis</name>
    <dbReference type="NCBI Taxonomy" id="2747562"/>
    <lineage>
        <taxon>Bacteria</taxon>
        <taxon>Pseudomonadati</taxon>
        <taxon>Pseudomonadota</taxon>
        <taxon>Betaproteobacteria</taxon>
        <taxon>Burkholderiales</taxon>
        <taxon>Burkholderiaceae</taxon>
        <taxon>Paraburkholderia</taxon>
    </lineage>
</organism>
<evidence type="ECO:0000256" key="1">
    <source>
        <dbReference type="SAM" id="MobiDB-lite"/>
    </source>
</evidence>
<accession>A0ABU8J4S2</accession>
<keyword evidence="3" id="KW-1185">Reference proteome</keyword>
<comment type="caution">
    <text evidence="2">The sequence shown here is derived from an EMBL/GenBank/DDBJ whole genome shotgun (WGS) entry which is preliminary data.</text>
</comment>
<evidence type="ECO:0000313" key="3">
    <source>
        <dbReference type="Proteomes" id="UP001386437"/>
    </source>
</evidence>
<protein>
    <submittedName>
        <fullName evidence="2">Uncharacterized protein</fullName>
    </submittedName>
</protein>
<reference evidence="2 3" key="1">
    <citation type="journal article" date="2022" name="Arch. Microbiol.">
        <title>Paraburkholderia bengalensis sp. nov. isolated from roots of Oryza sativa, IR64.</title>
        <authorList>
            <person name="Nag P."/>
            <person name="Mondal N."/>
            <person name="Sarkar J."/>
            <person name="Das S."/>
        </authorList>
    </citation>
    <scope>NUCLEOTIDE SEQUENCE [LARGE SCALE GENOMIC DNA]</scope>
    <source>
        <strain evidence="2 3">IR64_4_BI</strain>
    </source>
</reference>
<evidence type="ECO:0000313" key="2">
    <source>
        <dbReference type="EMBL" id="MEI6002528.1"/>
    </source>
</evidence>
<feature type="region of interest" description="Disordered" evidence="1">
    <location>
        <begin position="37"/>
        <end position="57"/>
    </location>
</feature>
<dbReference type="EMBL" id="JACFYJ010000117">
    <property type="protein sequence ID" value="MEI6002528.1"/>
    <property type="molecule type" value="Genomic_DNA"/>
</dbReference>
<dbReference type="Proteomes" id="UP001386437">
    <property type="component" value="Unassembled WGS sequence"/>
</dbReference>
<sequence length="57" mass="6120">MVVLIAIAFGCFSPISEIRRSLTVARRCASRHLPKSDPLPTLAHEAGNGSRAFGFGH</sequence>
<gene>
    <name evidence="2" type="ORF">H3V53_37070</name>
</gene>